<comment type="caution">
    <text evidence="4">The sequence shown here is derived from an EMBL/GenBank/DDBJ whole genome shotgun (WGS) entry which is preliminary data.</text>
</comment>
<feature type="region of interest" description="Disordered" evidence="2">
    <location>
        <begin position="173"/>
        <end position="206"/>
    </location>
</feature>
<feature type="chain" id="PRO_5032686493" description="TPX2 C-terminal domain-containing protein" evidence="3">
    <location>
        <begin position="28"/>
        <end position="402"/>
    </location>
</feature>
<gene>
    <name evidence="4" type="ORF">PPROV_000729000</name>
</gene>
<reference evidence="4" key="1">
    <citation type="submission" date="2020-10" db="EMBL/GenBank/DDBJ databases">
        <title>Unveiling of a novel bifunctional photoreceptor, Dualchrome1, isolated from a cosmopolitan green alga.</title>
        <authorList>
            <person name="Suzuki S."/>
            <person name="Kawachi M."/>
        </authorList>
    </citation>
    <scope>NUCLEOTIDE SEQUENCE</scope>
    <source>
        <strain evidence="4">NIES 2893</strain>
    </source>
</reference>
<protein>
    <recommendedName>
        <fullName evidence="6">TPX2 C-terminal domain-containing protein</fullName>
    </recommendedName>
</protein>
<feature type="signal peptide" evidence="3">
    <location>
        <begin position="1"/>
        <end position="27"/>
    </location>
</feature>
<dbReference type="AlphaFoldDB" id="A0A830HP91"/>
<evidence type="ECO:0000256" key="2">
    <source>
        <dbReference type="SAM" id="MobiDB-lite"/>
    </source>
</evidence>
<evidence type="ECO:0000256" key="3">
    <source>
        <dbReference type="SAM" id="SignalP"/>
    </source>
</evidence>
<name>A0A830HP91_9CHLO</name>
<evidence type="ECO:0000313" key="5">
    <source>
        <dbReference type="Proteomes" id="UP000660262"/>
    </source>
</evidence>
<keyword evidence="3" id="KW-0732">Signal</keyword>
<accession>A0A830HP91</accession>
<evidence type="ECO:0000313" key="4">
    <source>
        <dbReference type="EMBL" id="GHP08553.1"/>
    </source>
</evidence>
<sequence>MANNSGTASYTVCSTVALLLASTFVTAQRAPPRPGEEKELVWTCDAKYNGTSCLRDHLEDAQARTTSPNECDQPTIAHNARTARCTKAPTNERANAYRDNATSVRDIQQSAMPRASLPPRAPLAATGNAGTPPVNVPPLQLKGAENARYPYDNGAKLKAPAYLPPPVEKQPFRAPPLAVPKPAAASRTVDVPSARASIASSTRHGGARKPFFTAFRQCRPSDLHEMYVTPREETLPHIAERREQHLTELKEKFERRRALDDQRRAQERRRLRKEQQSLFAAQRERTLVKGKNVTGGLRGPFADEALKNSPRGRLPAPKPFEVTDRMKHERAMSEKSFVADYMRRRREREKEEEDDEVGYAMDELRRIDSMQMMGNMPRRRSSVSFQSRAVLAMLSLGKRGKS</sequence>
<keyword evidence="5" id="KW-1185">Reference proteome</keyword>
<evidence type="ECO:0000256" key="1">
    <source>
        <dbReference type="SAM" id="Coils"/>
    </source>
</evidence>
<keyword evidence="1" id="KW-0175">Coiled coil</keyword>
<proteinExistence type="predicted"/>
<organism evidence="4 5">
    <name type="scientific">Pycnococcus provasolii</name>
    <dbReference type="NCBI Taxonomy" id="41880"/>
    <lineage>
        <taxon>Eukaryota</taxon>
        <taxon>Viridiplantae</taxon>
        <taxon>Chlorophyta</taxon>
        <taxon>Pseudoscourfieldiophyceae</taxon>
        <taxon>Pseudoscourfieldiales</taxon>
        <taxon>Pycnococcaceae</taxon>
        <taxon>Pycnococcus</taxon>
    </lineage>
</organism>
<evidence type="ECO:0008006" key="6">
    <source>
        <dbReference type="Google" id="ProtNLM"/>
    </source>
</evidence>
<dbReference type="Proteomes" id="UP000660262">
    <property type="component" value="Unassembled WGS sequence"/>
</dbReference>
<dbReference type="EMBL" id="BNJQ01000021">
    <property type="protein sequence ID" value="GHP08553.1"/>
    <property type="molecule type" value="Genomic_DNA"/>
</dbReference>
<feature type="region of interest" description="Disordered" evidence="2">
    <location>
        <begin position="292"/>
        <end position="319"/>
    </location>
</feature>
<feature type="coiled-coil region" evidence="1">
    <location>
        <begin position="249"/>
        <end position="284"/>
    </location>
</feature>